<dbReference type="CDD" id="cd02440">
    <property type="entry name" value="AdoMet_MTases"/>
    <property type="match status" value="1"/>
</dbReference>
<dbReference type="InterPro" id="IPR022641">
    <property type="entry name" value="CheR_N"/>
</dbReference>
<dbReference type="Gene3D" id="3.30.1330.200">
    <property type="match status" value="1"/>
</dbReference>
<dbReference type="CDD" id="cd16352">
    <property type="entry name" value="CheD"/>
    <property type="match status" value="1"/>
</dbReference>
<protein>
    <recommendedName>
        <fullName evidence="2">protein-glutamate O-methyltransferase</fullName>
        <ecNumber evidence="2">2.1.1.80</ecNumber>
    </recommendedName>
</protein>
<dbReference type="InterPro" id="IPR022642">
    <property type="entry name" value="CheR_C"/>
</dbReference>
<dbReference type="GO" id="GO:0006935">
    <property type="term" value="P:chemotaxis"/>
    <property type="evidence" value="ECO:0007669"/>
    <property type="project" value="UniProtKB-KW"/>
</dbReference>
<evidence type="ECO:0000256" key="2">
    <source>
        <dbReference type="ARBA" id="ARBA00012534"/>
    </source>
</evidence>
<comment type="catalytic activity">
    <reaction evidence="1">
        <text>L-glutamyl-[protein] + S-adenosyl-L-methionine = [protein]-L-glutamate 5-O-methyl ester + S-adenosyl-L-homocysteine</text>
        <dbReference type="Rhea" id="RHEA:24452"/>
        <dbReference type="Rhea" id="RHEA-COMP:10208"/>
        <dbReference type="Rhea" id="RHEA-COMP:10311"/>
        <dbReference type="ChEBI" id="CHEBI:29973"/>
        <dbReference type="ChEBI" id="CHEBI:57856"/>
        <dbReference type="ChEBI" id="CHEBI:59789"/>
        <dbReference type="ChEBI" id="CHEBI:82795"/>
        <dbReference type="EC" id="2.1.1.80"/>
    </reaction>
</comment>
<dbReference type="InterPro" id="IPR011324">
    <property type="entry name" value="Cytotoxic_necrot_fac-like_cat"/>
</dbReference>
<dbReference type="Pfam" id="PF03975">
    <property type="entry name" value="CheD"/>
    <property type="match status" value="1"/>
</dbReference>
<keyword evidence="6" id="KW-0949">S-adenosyl-L-methionine</keyword>
<dbReference type="PROSITE" id="PS50123">
    <property type="entry name" value="CHER"/>
    <property type="match status" value="1"/>
</dbReference>
<gene>
    <name evidence="9" type="ORF">LCGC14_0664550</name>
</gene>
<dbReference type="InterPro" id="IPR005659">
    <property type="entry name" value="Chemorcpt_Glu_NH3ase_CheD"/>
</dbReference>
<dbReference type="PRINTS" id="PR00996">
    <property type="entry name" value="CHERMTFRASE"/>
</dbReference>
<evidence type="ECO:0000256" key="1">
    <source>
        <dbReference type="ARBA" id="ARBA00001541"/>
    </source>
</evidence>
<evidence type="ECO:0000256" key="6">
    <source>
        <dbReference type="ARBA" id="ARBA00022691"/>
    </source>
</evidence>
<feature type="domain" description="CheR-type methyltransferase" evidence="8">
    <location>
        <begin position="20"/>
        <end position="280"/>
    </location>
</feature>
<accession>A0A0F9RCT8</accession>
<dbReference type="GO" id="GO:0008983">
    <property type="term" value="F:protein-glutamate O-methyltransferase activity"/>
    <property type="evidence" value="ECO:0007669"/>
    <property type="project" value="UniProtKB-EC"/>
</dbReference>
<dbReference type="Pfam" id="PF01739">
    <property type="entry name" value="CheR"/>
    <property type="match status" value="1"/>
</dbReference>
<evidence type="ECO:0000256" key="7">
    <source>
        <dbReference type="ARBA" id="ARBA00022801"/>
    </source>
</evidence>
<dbReference type="InterPro" id="IPR000780">
    <property type="entry name" value="CheR_MeTrfase"/>
</dbReference>
<dbReference type="EC" id="2.1.1.80" evidence="2"/>
<comment type="caution">
    <text evidence="9">The sequence shown here is derived from an EMBL/GenBank/DDBJ whole genome shotgun (WGS) entry which is preliminary data.</text>
</comment>
<dbReference type="PANTHER" id="PTHR24422:SF10">
    <property type="entry name" value="CHEMOTAXIS PROTEIN METHYLTRANSFERASE 2"/>
    <property type="match status" value="1"/>
</dbReference>
<keyword evidence="3" id="KW-0145">Chemotaxis</keyword>
<dbReference type="AlphaFoldDB" id="A0A0F9RCT8"/>
<dbReference type="InterPro" id="IPR036804">
    <property type="entry name" value="CheR_N_sf"/>
</dbReference>
<dbReference type="SUPFAM" id="SSF53335">
    <property type="entry name" value="S-adenosyl-L-methionine-dependent methyltransferases"/>
    <property type="match status" value="1"/>
</dbReference>
<name>A0A0F9RCT8_9ZZZZ</name>
<dbReference type="Pfam" id="PF03705">
    <property type="entry name" value="CheR_N"/>
    <property type="match status" value="1"/>
</dbReference>
<dbReference type="InterPro" id="IPR038592">
    <property type="entry name" value="CheD-like_sf"/>
</dbReference>
<dbReference type="SMART" id="SM00138">
    <property type="entry name" value="MeTrc"/>
    <property type="match status" value="1"/>
</dbReference>
<dbReference type="Gene3D" id="3.40.50.150">
    <property type="entry name" value="Vaccinia Virus protein VP39"/>
    <property type="match status" value="1"/>
</dbReference>
<sequence>MAINPPIVDLNSMEALIDELKNATGMKLDHYQRNFLEKRINFRMEHLGIENYIDYINLIHSSPVERDLFLDKFTINYTYFFRNLTVFQNFEKFIQFYVRKLEKSKKIIRIWSAPCATGDEPYSLAMILDNIKKKKKIFPDFKIYASDIDTNAIKLAVDGEYGEYAVHELPEHYLTTYFTKIITELGPKYKINDQIKNKIEFIQEDILKGSHVSQKYDVIFCRNFFIYINQNARDLFLKIIENRLYNGGLLCIGGSETLARKFHHFTCVNLKDRFYIKGYFDKNESYRNGIARLLGAKRITKKHSPSRKIKKLLKTEKTREKPKRETKLIDDIKEIFERKEIKEEVHDIQGKERTEVKFTKIVVNNGTLDDNIKHTTEPLIVPTEEGKTLSLEHRGKSLKRRELLLQQKELYLDEKIKYIVTQSKFLEGEREKIDELSEILNKKEEEIINRTLVLERITRQMELRERNVAQRETQLEKRLNLIEQYSRQMVEQERRFSNDSRKFEENNSNEDEINSFEEKRIDRIKTPNEKNELNIPKGYYSLINSFDKNERSTKLTINGLGSGIALVFKDAINNIFAMSHITLPSSRASKQGYHLLFPHTFVDTSVQDLYNNVIYNGGNRSSIKAFIVGGAKLFLDYDMTYQENIDAIREELAVLQIEIEGEDIGGLSERSIKYDTINDVFYVKKTWEFEYRKIK</sequence>
<dbReference type="PANTHER" id="PTHR24422">
    <property type="entry name" value="CHEMOTAXIS PROTEIN METHYLTRANSFERASE"/>
    <property type="match status" value="1"/>
</dbReference>
<dbReference type="GO" id="GO:0032259">
    <property type="term" value="P:methylation"/>
    <property type="evidence" value="ECO:0007669"/>
    <property type="project" value="UniProtKB-KW"/>
</dbReference>
<evidence type="ECO:0000313" key="9">
    <source>
        <dbReference type="EMBL" id="KKN47272.1"/>
    </source>
</evidence>
<evidence type="ECO:0000256" key="3">
    <source>
        <dbReference type="ARBA" id="ARBA00022500"/>
    </source>
</evidence>
<evidence type="ECO:0000256" key="4">
    <source>
        <dbReference type="ARBA" id="ARBA00022603"/>
    </source>
</evidence>
<proteinExistence type="predicted"/>
<dbReference type="InterPro" id="IPR029063">
    <property type="entry name" value="SAM-dependent_MTases_sf"/>
</dbReference>
<dbReference type="GO" id="GO:0050568">
    <property type="term" value="F:protein-glutamine glutaminase activity"/>
    <property type="evidence" value="ECO:0007669"/>
    <property type="project" value="InterPro"/>
</dbReference>
<keyword evidence="5" id="KW-0808">Transferase</keyword>
<keyword evidence="4" id="KW-0489">Methyltransferase</keyword>
<keyword evidence="7" id="KW-0378">Hydrolase</keyword>
<evidence type="ECO:0000256" key="5">
    <source>
        <dbReference type="ARBA" id="ARBA00022679"/>
    </source>
</evidence>
<dbReference type="InterPro" id="IPR050903">
    <property type="entry name" value="Bact_Chemotaxis_MeTrfase"/>
</dbReference>
<dbReference type="SUPFAM" id="SSF47757">
    <property type="entry name" value="Chemotaxis receptor methyltransferase CheR, N-terminal domain"/>
    <property type="match status" value="1"/>
</dbReference>
<dbReference type="SUPFAM" id="SSF64438">
    <property type="entry name" value="CNF1/YfiH-like putative cysteine hydrolases"/>
    <property type="match status" value="1"/>
</dbReference>
<dbReference type="EMBL" id="LAZR01001286">
    <property type="protein sequence ID" value="KKN47272.1"/>
    <property type="molecule type" value="Genomic_DNA"/>
</dbReference>
<evidence type="ECO:0000259" key="8">
    <source>
        <dbReference type="PROSITE" id="PS50123"/>
    </source>
</evidence>
<dbReference type="Gene3D" id="1.10.155.10">
    <property type="entry name" value="Chemotaxis receptor methyltransferase CheR, N-terminal domain"/>
    <property type="match status" value="1"/>
</dbReference>
<organism evidence="9">
    <name type="scientific">marine sediment metagenome</name>
    <dbReference type="NCBI Taxonomy" id="412755"/>
    <lineage>
        <taxon>unclassified sequences</taxon>
        <taxon>metagenomes</taxon>
        <taxon>ecological metagenomes</taxon>
    </lineage>
</organism>
<reference evidence="9" key="1">
    <citation type="journal article" date="2015" name="Nature">
        <title>Complex archaea that bridge the gap between prokaryotes and eukaryotes.</title>
        <authorList>
            <person name="Spang A."/>
            <person name="Saw J.H."/>
            <person name="Jorgensen S.L."/>
            <person name="Zaremba-Niedzwiedzka K."/>
            <person name="Martijn J."/>
            <person name="Lind A.E."/>
            <person name="van Eijk R."/>
            <person name="Schleper C."/>
            <person name="Guy L."/>
            <person name="Ettema T.J."/>
        </authorList>
    </citation>
    <scope>NUCLEOTIDE SEQUENCE</scope>
</reference>